<proteinExistence type="predicted"/>
<organism evidence="1 2">
    <name type="scientific">Canavalia gladiata</name>
    <name type="common">Sword bean</name>
    <name type="synonym">Dolichos gladiatus</name>
    <dbReference type="NCBI Taxonomy" id="3824"/>
    <lineage>
        <taxon>Eukaryota</taxon>
        <taxon>Viridiplantae</taxon>
        <taxon>Streptophyta</taxon>
        <taxon>Embryophyta</taxon>
        <taxon>Tracheophyta</taxon>
        <taxon>Spermatophyta</taxon>
        <taxon>Magnoliopsida</taxon>
        <taxon>eudicotyledons</taxon>
        <taxon>Gunneridae</taxon>
        <taxon>Pentapetalae</taxon>
        <taxon>rosids</taxon>
        <taxon>fabids</taxon>
        <taxon>Fabales</taxon>
        <taxon>Fabaceae</taxon>
        <taxon>Papilionoideae</taxon>
        <taxon>50 kb inversion clade</taxon>
        <taxon>NPAAA clade</taxon>
        <taxon>indigoferoid/millettioid clade</taxon>
        <taxon>Phaseoleae</taxon>
        <taxon>Canavalia</taxon>
    </lineage>
</organism>
<keyword evidence="2" id="KW-1185">Reference proteome</keyword>
<evidence type="ECO:0000313" key="1">
    <source>
        <dbReference type="EMBL" id="KAK7307139.1"/>
    </source>
</evidence>
<sequence>MQICNWLISLCILKKEIQPRPFTAAVCIFAYKLLNERPNGEWSILALLEEGGIAFLVEAIEDGYPQFPDTIAFDNNCKREGIACHHPKLSGLQRKYSIQFVIMSNLVEKQRSSCIQILSEVRSANPFVGIIQVLLDSVVT</sequence>
<evidence type="ECO:0000313" key="2">
    <source>
        <dbReference type="Proteomes" id="UP001367508"/>
    </source>
</evidence>
<name>A0AAN9JZ86_CANGL</name>
<reference evidence="1 2" key="1">
    <citation type="submission" date="2024-01" db="EMBL/GenBank/DDBJ databases">
        <title>The genomes of 5 underutilized Papilionoideae crops provide insights into root nodulation and disease resistanc.</title>
        <authorList>
            <person name="Jiang F."/>
        </authorList>
    </citation>
    <scope>NUCLEOTIDE SEQUENCE [LARGE SCALE GENOMIC DNA]</scope>
    <source>
        <strain evidence="1">LVBAO_FW01</strain>
        <tissue evidence="1">Leaves</tissue>
    </source>
</reference>
<dbReference type="Proteomes" id="UP001367508">
    <property type="component" value="Unassembled WGS sequence"/>
</dbReference>
<gene>
    <name evidence="1" type="ORF">VNO77_39945</name>
</gene>
<dbReference type="AlphaFoldDB" id="A0AAN9JZ86"/>
<dbReference type="EMBL" id="JAYMYQ010000010">
    <property type="protein sequence ID" value="KAK7307139.1"/>
    <property type="molecule type" value="Genomic_DNA"/>
</dbReference>
<accession>A0AAN9JZ86</accession>
<comment type="caution">
    <text evidence="1">The sequence shown here is derived from an EMBL/GenBank/DDBJ whole genome shotgun (WGS) entry which is preliminary data.</text>
</comment>
<protein>
    <submittedName>
        <fullName evidence="1">Uncharacterized protein</fullName>
    </submittedName>
</protein>